<dbReference type="RefSeq" id="XP_030370637.1">
    <property type="nucleotide sequence ID" value="XM_030514777.1"/>
</dbReference>
<dbReference type="AlphaFoldDB" id="A0A6J2T6T7"/>
<dbReference type="PANTHER" id="PTHR39079:SF1">
    <property type="entry name" value="GH11706P-RELATED"/>
    <property type="match status" value="1"/>
</dbReference>
<feature type="domain" description="DUF4788" evidence="3">
    <location>
        <begin position="23"/>
        <end position="215"/>
    </location>
</feature>
<feature type="domain" description="DUF4776" evidence="2">
    <location>
        <begin position="326"/>
        <end position="819"/>
    </location>
</feature>
<dbReference type="Pfam" id="PF16032">
    <property type="entry name" value="DUF4788"/>
    <property type="match status" value="1"/>
</dbReference>
<organism evidence="4 5">
    <name type="scientific">Drosophila lebanonensis</name>
    <name type="common">Fruit fly</name>
    <name type="synonym">Scaptodrosophila lebanonensis</name>
    <dbReference type="NCBI Taxonomy" id="7225"/>
    <lineage>
        <taxon>Eukaryota</taxon>
        <taxon>Metazoa</taxon>
        <taxon>Ecdysozoa</taxon>
        <taxon>Arthropoda</taxon>
        <taxon>Hexapoda</taxon>
        <taxon>Insecta</taxon>
        <taxon>Pterygota</taxon>
        <taxon>Neoptera</taxon>
        <taxon>Endopterygota</taxon>
        <taxon>Diptera</taxon>
        <taxon>Brachycera</taxon>
        <taxon>Muscomorpha</taxon>
        <taxon>Ephydroidea</taxon>
        <taxon>Drosophilidae</taxon>
        <taxon>Scaptodrosophila</taxon>
    </lineage>
</organism>
<evidence type="ECO:0000259" key="2">
    <source>
        <dbReference type="Pfam" id="PF16003"/>
    </source>
</evidence>
<feature type="compositionally biased region" description="Basic residues" evidence="1">
    <location>
        <begin position="843"/>
        <end position="858"/>
    </location>
</feature>
<name>A0A6J2T6T7_DROLE</name>
<dbReference type="Proteomes" id="UP000504634">
    <property type="component" value="Unplaced"/>
</dbReference>
<accession>A0A6J2T6T7</accession>
<gene>
    <name evidence="5" type="primary">LOC115621198</name>
</gene>
<evidence type="ECO:0000313" key="5">
    <source>
        <dbReference type="RefSeq" id="XP_030370637.1"/>
    </source>
</evidence>
<dbReference type="PANTHER" id="PTHR39079">
    <property type="entry name" value="FI08034P-RELATED"/>
    <property type="match status" value="1"/>
</dbReference>
<dbReference type="InterPro" id="IPR031949">
    <property type="entry name" value="DUF4776"/>
</dbReference>
<proteinExistence type="predicted"/>
<dbReference type="GeneID" id="115621198"/>
<dbReference type="OrthoDB" id="7883086at2759"/>
<dbReference type="Pfam" id="PF16003">
    <property type="entry name" value="DUF4776"/>
    <property type="match status" value="1"/>
</dbReference>
<protein>
    <submittedName>
        <fullName evidence="5">Uncharacterized protein LOC115621198</fullName>
    </submittedName>
</protein>
<evidence type="ECO:0000256" key="1">
    <source>
        <dbReference type="SAM" id="MobiDB-lite"/>
    </source>
</evidence>
<sequence>MEPHKQLYLYDILVLSSDPPLAGDEDSALVYSVRLFKEFVDIPLDRQVEQGFPNEPLGQLLASPCELTGALAAGVCVTLRRDNEVLGSGQGTLPPLFLRQLSEPTFVATHVMQVELLKRKKPVATVELNIKMQSTHPDLDPSMAAFGCFDVCRPLDKTVNPRDIIFTLGRSKTSPATTAITDQRLMDQAAFPFTCQHKASSPEAPGCKCVLRGTTALDADADARQERADLQRLLTELNLDERSLPVPPLSHLQARQQSTCKCMRMQTSTDSITEDLDRLWSENGQNDFDAAETAVAQREKAETRKRNLGVNQQAKSPQLTEAVPARPTLCALCSADIGWVPPLAACPYCGFKSFTEPAEKPYDETATAKELLYNYFHERRKGCQAASDEDNSVPAAAAEDEEQDPNVPAQCACVSGRTCTRCRIRKLCEQMFKESNIKHLHVLPNSTKETEKDKLEKRESTVSQRRTQLVKIFTEMRNAYDRKKSTATLLNEPEEKPAENYCKKRKGGRKSARTCKSETLKRVLAELEQTYTAKKCKRRRIVRPRSKRYTFFKKKLVPRSNRIGHRCCISDSAHAGYSKIPCHMGWMWTKNELARYKCWKPGAIAKPIRTLMSYFLRDYPLDRICISRYHYRRRKRVDPVEEEPLVQHPTLHISKKNDEYTITLRPLKEPKALAVCANPYADMKPVVFRITKDPLLAEQRRLKRALKKLGFEYCRCQRPVAKCCCRSYIDKKRVSFELENLCRDHGVANMVDTFVYSESSDSEAEYDFGVTPPAGLTKPERLKVTNVANCQTQYCENDWAEYTMFPHQPNALTQYAACTGGERKAMFPWIYGKGNVHQEPKPPKMRNLPKKAKGKSKG</sequence>
<feature type="region of interest" description="Disordered" evidence="1">
    <location>
        <begin position="837"/>
        <end position="858"/>
    </location>
</feature>
<keyword evidence="4" id="KW-1185">Reference proteome</keyword>
<reference evidence="5" key="1">
    <citation type="submission" date="2025-08" db="UniProtKB">
        <authorList>
            <consortium name="RefSeq"/>
        </authorList>
    </citation>
    <scope>IDENTIFICATION</scope>
    <source>
        <strain evidence="5">11010-0011.00</strain>
        <tissue evidence="5">Whole body</tissue>
    </source>
</reference>
<evidence type="ECO:0000313" key="4">
    <source>
        <dbReference type="Proteomes" id="UP000504634"/>
    </source>
</evidence>
<evidence type="ECO:0000259" key="3">
    <source>
        <dbReference type="Pfam" id="PF16032"/>
    </source>
</evidence>
<dbReference type="InterPro" id="IPR031992">
    <property type="entry name" value="DUF4788"/>
</dbReference>